<accession>A0A7S1XWX7</accession>
<dbReference type="AlphaFoldDB" id="A0A7S1XWX7"/>
<reference evidence="2" key="1">
    <citation type="submission" date="2021-01" db="EMBL/GenBank/DDBJ databases">
        <authorList>
            <person name="Corre E."/>
            <person name="Pelletier E."/>
            <person name="Niang G."/>
            <person name="Scheremetjew M."/>
            <person name="Finn R."/>
            <person name="Kale V."/>
            <person name="Holt S."/>
            <person name="Cochrane G."/>
            <person name="Meng A."/>
            <person name="Brown T."/>
            <person name="Cohen L."/>
        </authorList>
    </citation>
    <scope>NUCLEOTIDE SEQUENCE</scope>
    <source>
        <strain evidence="2">CCMP2877</strain>
    </source>
</reference>
<protein>
    <submittedName>
        <fullName evidence="2">Uncharacterized protein</fullName>
    </submittedName>
</protein>
<name>A0A7S1XWX7_9STRA</name>
<feature type="region of interest" description="Disordered" evidence="1">
    <location>
        <begin position="77"/>
        <end position="106"/>
    </location>
</feature>
<sequence length="106" mass="11788">MLFARDLAARAISVLDEQITRLETFYAQKYPDANEMPKQRSSYGNLAAAGRPPRSPSFNPITRTPSLWSDPEVALSYASPLPRGPNREARRREYGAANGGMAEDYP</sequence>
<organism evidence="2">
    <name type="scientific">Phaeomonas parva</name>
    <dbReference type="NCBI Taxonomy" id="124430"/>
    <lineage>
        <taxon>Eukaryota</taxon>
        <taxon>Sar</taxon>
        <taxon>Stramenopiles</taxon>
        <taxon>Ochrophyta</taxon>
        <taxon>Pinguiophyceae</taxon>
        <taxon>Pinguiochrysidales</taxon>
        <taxon>Pinguiochrysidaceae</taxon>
        <taxon>Phaeomonas</taxon>
    </lineage>
</organism>
<evidence type="ECO:0000256" key="1">
    <source>
        <dbReference type="SAM" id="MobiDB-lite"/>
    </source>
</evidence>
<feature type="region of interest" description="Disordered" evidence="1">
    <location>
        <begin position="33"/>
        <end position="65"/>
    </location>
</feature>
<evidence type="ECO:0000313" key="2">
    <source>
        <dbReference type="EMBL" id="CAD9262799.1"/>
    </source>
</evidence>
<feature type="compositionally biased region" description="Polar residues" evidence="1">
    <location>
        <begin position="56"/>
        <end position="65"/>
    </location>
</feature>
<feature type="compositionally biased region" description="Basic and acidic residues" evidence="1">
    <location>
        <begin position="85"/>
        <end position="94"/>
    </location>
</feature>
<dbReference type="EMBL" id="HBGJ01033457">
    <property type="protein sequence ID" value="CAD9262799.1"/>
    <property type="molecule type" value="Transcribed_RNA"/>
</dbReference>
<gene>
    <name evidence="2" type="ORF">PPAR1163_LOCUS21182</name>
</gene>
<proteinExistence type="predicted"/>